<reference evidence="4" key="2">
    <citation type="submission" date="2008-07" db="EMBL/GenBank/DDBJ databases">
        <authorList>
            <person name="Genoscope - CEA"/>
        </authorList>
    </citation>
    <scope>NUCLEOTIDE SEQUENCE</scope>
    <source>
        <strain evidence="4">S mat+</strain>
    </source>
</reference>
<dbReference type="EMBL" id="CU633895">
    <property type="protein sequence ID" value="CAP66988.1"/>
    <property type="molecule type" value="Genomic_DNA"/>
</dbReference>
<comment type="similarity">
    <text evidence="1">Belongs to the NmrA-type oxidoreductase family.</text>
</comment>
<dbReference type="GO" id="GO:0005634">
    <property type="term" value="C:nucleus"/>
    <property type="evidence" value="ECO:0007669"/>
    <property type="project" value="TreeGrafter"/>
</dbReference>
<protein>
    <submittedName>
        <fullName evidence="4">Podospora anserina S mat+ genomic DNA chromosome 4, supercontig 4</fullName>
    </submittedName>
</protein>
<dbReference type="CDD" id="cd05251">
    <property type="entry name" value="NmrA_like_SDR_a"/>
    <property type="match status" value="1"/>
</dbReference>
<gene>
    <name evidence="4" type="ORF">PODANS_4_5330</name>
</gene>
<feature type="non-terminal residue" evidence="4">
    <location>
        <position position="1"/>
    </location>
</feature>
<dbReference type="SUPFAM" id="SSF51735">
    <property type="entry name" value="NAD(P)-binding Rossmann-fold domains"/>
    <property type="match status" value="1"/>
</dbReference>
<dbReference type="PANTHER" id="PTHR42748:SF25">
    <property type="entry name" value="NMRA FAMILY PROTEIN"/>
    <property type="match status" value="1"/>
</dbReference>
<dbReference type="Gene3D" id="3.90.25.10">
    <property type="entry name" value="UDP-galactose 4-epimerase, domain 1"/>
    <property type="match status" value="1"/>
</dbReference>
<dbReference type="AlphaFoldDB" id="B2AQ49"/>
<dbReference type="HOGENOM" id="CLU_007383_8_4_1"/>
<dbReference type="PANTHER" id="PTHR42748">
    <property type="entry name" value="NITROGEN METABOLITE REPRESSION PROTEIN NMRA FAMILY MEMBER"/>
    <property type="match status" value="1"/>
</dbReference>
<dbReference type="FunFam" id="3.40.50.720:FF:000528">
    <property type="entry name" value="Nucleoside-diphosphate-sugar epimerase family protein"/>
    <property type="match status" value="1"/>
</dbReference>
<dbReference type="InterPro" id="IPR036291">
    <property type="entry name" value="NAD(P)-bd_dom_sf"/>
</dbReference>
<evidence type="ECO:0000256" key="2">
    <source>
        <dbReference type="ARBA" id="ARBA00022857"/>
    </source>
</evidence>
<reference evidence="4" key="1">
    <citation type="journal article" date="2008" name="Genome Biol.">
        <title>The genome sequence of the model ascomycete fungus Podospora anserina.</title>
        <authorList>
            <person name="Espagne E."/>
            <person name="Lespinet O."/>
            <person name="Malagnac F."/>
            <person name="Da Silva C."/>
            <person name="Jaillon O."/>
            <person name="Porcel B.M."/>
            <person name="Couloux A."/>
            <person name="Aury J.-M."/>
            <person name="Segurens B."/>
            <person name="Poulain J."/>
            <person name="Anthouard V."/>
            <person name="Grossetete S."/>
            <person name="Khalili H."/>
            <person name="Coppin E."/>
            <person name="Dequard-Chablat M."/>
            <person name="Picard M."/>
            <person name="Contamine V."/>
            <person name="Arnaise S."/>
            <person name="Bourdais A."/>
            <person name="Berteaux-Lecellier V."/>
            <person name="Gautheret D."/>
            <person name="de Vries R.P."/>
            <person name="Battaglia E."/>
            <person name="Coutinho P.M."/>
            <person name="Danchin E.G.J."/>
            <person name="Henrissat B."/>
            <person name="El Khoury R."/>
            <person name="Sainsard-Chanet A."/>
            <person name="Boivin A."/>
            <person name="Pinan-Lucarre B."/>
            <person name="Sellem C.H."/>
            <person name="Debuchy R."/>
            <person name="Wincker P."/>
            <person name="Weissenbach J."/>
            <person name="Silar P."/>
        </authorList>
    </citation>
    <scope>NUCLEOTIDE SEQUENCE [LARGE SCALE GENOMIC DNA]</scope>
    <source>
        <strain evidence="4">S mat+</strain>
    </source>
</reference>
<dbReference type="InterPro" id="IPR051164">
    <property type="entry name" value="NmrA-like_oxidored"/>
</dbReference>
<keyword evidence="2" id="KW-0521">NADP</keyword>
<dbReference type="InterPro" id="IPR008030">
    <property type="entry name" value="NmrA-like"/>
</dbReference>
<accession>B2AQ49</accession>
<evidence type="ECO:0000256" key="1">
    <source>
        <dbReference type="ARBA" id="ARBA00006328"/>
    </source>
</evidence>
<dbReference type="Pfam" id="PF05368">
    <property type="entry name" value="NmrA"/>
    <property type="match status" value="1"/>
</dbReference>
<name>B2AQ49_PODAN</name>
<feature type="domain" description="NmrA-like" evidence="3">
    <location>
        <begin position="37"/>
        <end position="328"/>
    </location>
</feature>
<dbReference type="KEGG" id="pan:PODANSg3350"/>
<dbReference type="RefSeq" id="XP_001906322.1">
    <property type="nucleotide sequence ID" value="XM_001906287.1"/>
</dbReference>
<evidence type="ECO:0000313" key="4">
    <source>
        <dbReference type="EMBL" id="CAP66988.1"/>
    </source>
</evidence>
<dbReference type="VEuPathDB" id="FungiDB:PODANS_4_5330"/>
<dbReference type="OrthoDB" id="9997102at2759"/>
<dbReference type="Gene3D" id="3.40.50.720">
    <property type="entry name" value="NAD(P)-binding Rossmann-like Domain"/>
    <property type="match status" value="1"/>
</dbReference>
<organism evidence="4">
    <name type="scientific">Podospora anserina (strain S / ATCC MYA-4624 / DSM 980 / FGSC 10383)</name>
    <name type="common">Pleurage anserina</name>
    <dbReference type="NCBI Taxonomy" id="515849"/>
    <lineage>
        <taxon>Eukaryota</taxon>
        <taxon>Fungi</taxon>
        <taxon>Dikarya</taxon>
        <taxon>Ascomycota</taxon>
        <taxon>Pezizomycotina</taxon>
        <taxon>Sordariomycetes</taxon>
        <taxon>Sordariomycetidae</taxon>
        <taxon>Sordariales</taxon>
        <taxon>Podosporaceae</taxon>
        <taxon>Podospora</taxon>
        <taxon>Podospora anserina</taxon>
    </lineage>
</organism>
<evidence type="ECO:0000259" key="3">
    <source>
        <dbReference type="Pfam" id="PF05368"/>
    </source>
</evidence>
<dbReference type="GeneID" id="6190220"/>
<proteinExistence type="inferred from homology"/>
<sequence length="351" mass="38086">PSQPLHNHSSNILPPVCNCTLKPFSPWSSEHPPANMSKALLITGATGKQGGAVIDALVDRNASGSSPFTILAVTRHPDSASAKRLVSRGPNIKLVKGDLDDVPALFEEALRANDNKPIWGVYSVQVSMGPGVTVESEVKQGTALIDSALEAGVEHFVYSSVERGGDEKSWDNPTPIPHFQSKQKIETHLRDAQEGKPGAAMGWTILRPVAFMDNLAPGFPTKVFMAALRNWLGDNGKPLQWIATADIGVFAAMAFEDPEKWNRKAVGLAGDELTVEQLGRAFTKATGQPAPITYWFLGSALTYAVKEMGTMIAWFASDGYAADIEARRRDYPGLMTMEQWLQKKSGWAQSK</sequence>